<keyword evidence="1" id="KW-0805">Transcription regulation</keyword>
<dbReference type="Gene3D" id="1.10.10.10">
    <property type="entry name" value="Winged helix-like DNA-binding domain superfamily/Winged helix DNA-binding domain"/>
    <property type="match status" value="1"/>
</dbReference>
<dbReference type="PANTHER" id="PTHR43132:SF9">
    <property type="entry name" value="ARSR FAMILY TRANSCRIPTIONAL REGULATORY PROTEIN"/>
    <property type="match status" value="1"/>
</dbReference>
<dbReference type="RefSeq" id="WP_007412767.1">
    <property type="nucleotide sequence ID" value="NZ_ABOX02000001.1"/>
</dbReference>
<keyword evidence="3" id="KW-0804">Transcription</keyword>
<dbReference type="NCBIfam" id="NF033788">
    <property type="entry name" value="HTH_metalloreg"/>
    <property type="match status" value="1"/>
</dbReference>
<dbReference type="InterPro" id="IPR001845">
    <property type="entry name" value="HTH_ArsR_DNA-bd_dom"/>
</dbReference>
<reference evidence="5 6" key="1">
    <citation type="journal article" date="2011" name="J. Bacteriol.">
        <title>Genome sequence of 'Pedosphaera parvula' Ellin514, an aerobic Verrucomicrobial isolate from pasture soil.</title>
        <authorList>
            <person name="Kant R."/>
            <person name="van Passel M.W."/>
            <person name="Sangwan P."/>
            <person name="Palva A."/>
            <person name="Lucas S."/>
            <person name="Copeland A."/>
            <person name="Lapidus A."/>
            <person name="Glavina Del Rio T."/>
            <person name="Dalin E."/>
            <person name="Tice H."/>
            <person name="Bruce D."/>
            <person name="Goodwin L."/>
            <person name="Pitluck S."/>
            <person name="Chertkov O."/>
            <person name="Larimer F.W."/>
            <person name="Land M.L."/>
            <person name="Hauser L."/>
            <person name="Brettin T.S."/>
            <person name="Detter J.C."/>
            <person name="Han S."/>
            <person name="de Vos W.M."/>
            <person name="Janssen P.H."/>
            <person name="Smidt H."/>
        </authorList>
    </citation>
    <scope>NUCLEOTIDE SEQUENCE [LARGE SCALE GENOMIC DNA]</scope>
    <source>
        <strain evidence="5 6">Ellin514</strain>
    </source>
</reference>
<dbReference type="CDD" id="cd00090">
    <property type="entry name" value="HTH_ARSR"/>
    <property type="match status" value="1"/>
</dbReference>
<evidence type="ECO:0000256" key="3">
    <source>
        <dbReference type="ARBA" id="ARBA00023163"/>
    </source>
</evidence>
<dbReference type="InterPro" id="IPR036388">
    <property type="entry name" value="WH-like_DNA-bd_sf"/>
</dbReference>
<evidence type="ECO:0000313" key="6">
    <source>
        <dbReference type="Proteomes" id="UP000003688"/>
    </source>
</evidence>
<dbReference type="PRINTS" id="PR00778">
    <property type="entry name" value="HTHARSR"/>
</dbReference>
<dbReference type="GO" id="GO:0003700">
    <property type="term" value="F:DNA-binding transcription factor activity"/>
    <property type="evidence" value="ECO:0007669"/>
    <property type="project" value="InterPro"/>
</dbReference>
<dbReference type="SUPFAM" id="SSF46785">
    <property type="entry name" value="Winged helix' DNA-binding domain"/>
    <property type="match status" value="1"/>
</dbReference>
<dbReference type="InterPro" id="IPR051011">
    <property type="entry name" value="Metal_resp_trans_reg"/>
</dbReference>
<evidence type="ECO:0000256" key="1">
    <source>
        <dbReference type="ARBA" id="ARBA00023015"/>
    </source>
</evidence>
<dbReference type="EMBL" id="ABOX02000001">
    <property type="protein sequence ID" value="EEF63460.1"/>
    <property type="molecule type" value="Genomic_DNA"/>
</dbReference>
<dbReference type="InterPro" id="IPR011991">
    <property type="entry name" value="ArsR-like_HTH"/>
</dbReference>
<dbReference type="STRING" id="320771.Cflav_PD6095"/>
<dbReference type="Pfam" id="PF01022">
    <property type="entry name" value="HTH_5"/>
    <property type="match status" value="1"/>
</dbReference>
<accession>B9XAB9</accession>
<gene>
    <name evidence="5" type="ORF">Cflav_PD6095</name>
</gene>
<proteinExistence type="predicted"/>
<dbReference type="SMART" id="SM00418">
    <property type="entry name" value="HTH_ARSR"/>
    <property type="match status" value="1"/>
</dbReference>
<dbReference type="PROSITE" id="PS50987">
    <property type="entry name" value="HTH_ARSR_2"/>
    <property type="match status" value="1"/>
</dbReference>
<comment type="caution">
    <text evidence="5">The sequence shown here is derived from an EMBL/GenBank/DDBJ whole genome shotgun (WGS) entry which is preliminary data.</text>
</comment>
<evidence type="ECO:0000313" key="5">
    <source>
        <dbReference type="EMBL" id="EEF63460.1"/>
    </source>
</evidence>
<keyword evidence="2" id="KW-0238">DNA-binding</keyword>
<sequence length="115" mass="12880">MQVKRANILSEAQIDDAARLFAILSEPSRLRIIKHLMAGPKTVGELVARLDMKQGSVSKQLAILHQARLLTRERDGNFIRYGLADPILVPLCKLVCDRIERLARQQAKAAGLRLK</sequence>
<name>B9XAB9_PEDPL</name>
<organism evidence="5 6">
    <name type="scientific">Pedosphaera parvula (strain Ellin514)</name>
    <dbReference type="NCBI Taxonomy" id="320771"/>
    <lineage>
        <taxon>Bacteria</taxon>
        <taxon>Pseudomonadati</taxon>
        <taxon>Verrucomicrobiota</taxon>
        <taxon>Pedosphaerae</taxon>
        <taxon>Pedosphaerales</taxon>
        <taxon>Pedosphaeraceae</taxon>
        <taxon>Pedosphaera</taxon>
    </lineage>
</organism>
<dbReference type="OrthoDB" id="194599at2"/>
<dbReference type="PANTHER" id="PTHR43132">
    <property type="entry name" value="ARSENICAL RESISTANCE OPERON REPRESSOR ARSR-RELATED"/>
    <property type="match status" value="1"/>
</dbReference>
<dbReference type="Proteomes" id="UP000003688">
    <property type="component" value="Unassembled WGS sequence"/>
</dbReference>
<keyword evidence="6" id="KW-1185">Reference proteome</keyword>
<evidence type="ECO:0000256" key="2">
    <source>
        <dbReference type="ARBA" id="ARBA00023125"/>
    </source>
</evidence>
<protein>
    <submittedName>
        <fullName evidence="5">Transcriptional regulator, ArsR family</fullName>
    </submittedName>
</protein>
<dbReference type="InterPro" id="IPR036390">
    <property type="entry name" value="WH_DNA-bd_sf"/>
</dbReference>
<evidence type="ECO:0000259" key="4">
    <source>
        <dbReference type="PROSITE" id="PS50987"/>
    </source>
</evidence>
<feature type="domain" description="HTH arsR-type" evidence="4">
    <location>
        <begin position="9"/>
        <end position="103"/>
    </location>
</feature>
<dbReference type="AlphaFoldDB" id="B9XAB9"/>
<dbReference type="GO" id="GO:0003677">
    <property type="term" value="F:DNA binding"/>
    <property type="evidence" value="ECO:0007669"/>
    <property type="project" value="UniProtKB-KW"/>
</dbReference>